<feature type="region of interest" description="Disordered" evidence="1">
    <location>
        <begin position="59"/>
        <end position="91"/>
    </location>
</feature>
<evidence type="ECO:0000313" key="2">
    <source>
        <dbReference type="EMBL" id="RMZ55281.1"/>
    </source>
</evidence>
<name>A0A3M7KXN7_AUXPR</name>
<dbReference type="EMBL" id="QOKY01000169">
    <property type="protein sequence ID" value="RMZ55281.1"/>
    <property type="molecule type" value="Genomic_DNA"/>
</dbReference>
<comment type="caution">
    <text evidence="2">The sequence shown here is derived from an EMBL/GenBank/DDBJ whole genome shotgun (WGS) entry which is preliminary data.</text>
</comment>
<dbReference type="Proteomes" id="UP000279271">
    <property type="component" value="Unassembled WGS sequence"/>
</dbReference>
<organism evidence="2 3">
    <name type="scientific">Auxenochlorella protothecoides</name>
    <name type="common">Green microalga</name>
    <name type="synonym">Chlorella protothecoides</name>
    <dbReference type="NCBI Taxonomy" id="3075"/>
    <lineage>
        <taxon>Eukaryota</taxon>
        <taxon>Viridiplantae</taxon>
        <taxon>Chlorophyta</taxon>
        <taxon>core chlorophytes</taxon>
        <taxon>Trebouxiophyceae</taxon>
        <taxon>Chlorellales</taxon>
        <taxon>Chlorellaceae</taxon>
        <taxon>Auxenochlorella</taxon>
    </lineage>
</organism>
<feature type="compositionally biased region" description="Basic residues" evidence="1">
    <location>
        <begin position="13"/>
        <end position="28"/>
    </location>
</feature>
<accession>A0A3M7KXN7</accession>
<reference evidence="3" key="1">
    <citation type="journal article" date="2018" name="Algal Res.">
        <title>Characterization of plant carbon substrate utilization by Auxenochlorella protothecoides.</title>
        <authorList>
            <person name="Vogler B.W."/>
            <person name="Starkenburg S.R."/>
            <person name="Sudasinghe N."/>
            <person name="Schambach J.Y."/>
            <person name="Rollin J.A."/>
            <person name="Pattathil S."/>
            <person name="Barry A.N."/>
        </authorList>
    </citation>
    <scope>NUCLEOTIDE SEQUENCE [LARGE SCALE GENOMIC DNA]</scope>
    <source>
        <strain evidence="3">UTEX 25</strain>
    </source>
</reference>
<dbReference type="AlphaFoldDB" id="A0A3M7KXN7"/>
<proteinExistence type="predicted"/>
<feature type="compositionally biased region" description="Low complexity" evidence="1">
    <location>
        <begin position="66"/>
        <end position="75"/>
    </location>
</feature>
<sequence>MVKDRLFMGPSAHRPRKKEPKAGKKHRRRDEDRGDGEAAYAAAQADLLVALRAERLEREAAESARQRQVLAAQQAPGPGRGYHNTYGYGRK</sequence>
<evidence type="ECO:0000313" key="3">
    <source>
        <dbReference type="Proteomes" id="UP000279271"/>
    </source>
</evidence>
<protein>
    <submittedName>
        <fullName evidence="2">Uncharacterized protein</fullName>
    </submittedName>
</protein>
<gene>
    <name evidence="2" type="ORF">APUTEX25_005559</name>
</gene>
<evidence type="ECO:0000256" key="1">
    <source>
        <dbReference type="SAM" id="MobiDB-lite"/>
    </source>
</evidence>
<feature type="region of interest" description="Disordered" evidence="1">
    <location>
        <begin position="1"/>
        <end position="38"/>
    </location>
</feature>